<dbReference type="STRING" id="1555241.A0A4P9X6D1"/>
<evidence type="ECO:0000313" key="3">
    <source>
        <dbReference type="EMBL" id="RKP00580.1"/>
    </source>
</evidence>
<sequence>MASALALWLAALSGVCASMATVLTKLALRPEPLLHLPVPWLAAAASPATARLVAGAGVVLANLTMWVLFTAALARAPNTLIVTVVNSGTNLAISGLCGALIWHEPVHGRYPWGVGCVLLGTSLILLAEARHHAAAAPPKTSTSKKRA</sequence>
<evidence type="ECO:0008006" key="5">
    <source>
        <dbReference type="Google" id="ProtNLM"/>
    </source>
</evidence>
<dbReference type="EMBL" id="ML014209">
    <property type="protein sequence ID" value="RKP00580.1"/>
    <property type="molecule type" value="Genomic_DNA"/>
</dbReference>
<dbReference type="Gene3D" id="1.10.3730.20">
    <property type="match status" value="1"/>
</dbReference>
<keyword evidence="4" id="KW-1185">Reference proteome</keyword>
<dbReference type="InterPro" id="IPR037185">
    <property type="entry name" value="EmrE-like"/>
</dbReference>
<dbReference type="Proteomes" id="UP000274922">
    <property type="component" value="Unassembled WGS sequence"/>
</dbReference>
<dbReference type="PANTHER" id="PTHR31965:SF1">
    <property type="entry name" value="TRANSMEMBRANE PROTEIN 42"/>
    <property type="match status" value="1"/>
</dbReference>
<keyword evidence="1" id="KW-1133">Transmembrane helix</keyword>
<feature type="transmembrane region" description="Helical" evidence="1">
    <location>
        <begin position="109"/>
        <end position="127"/>
    </location>
</feature>
<keyword evidence="1" id="KW-0472">Membrane</keyword>
<reference evidence="4" key="1">
    <citation type="journal article" date="2018" name="Nat. Microbiol.">
        <title>Leveraging single-cell genomics to expand the fungal tree of life.</title>
        <authorList>
            <person name="Ahrendt S.R."/>
            <person name="Quandt C.A."/>
            <person name="Ciobanu D."/>
            <person name="Clum A."/>
            <person name="Salamov A."/>
            <person name="Andreopoulos B."/>
            <person name="Cheng J.F."/>
            <person name="Woyke T."/>
            <person name="Pelin A."/>
            <person name="Henrissat B."/>
            <person name="Reynolds N.K."/>
            <person name="Benny G.L."/>
            <person name="Smith M.E."/>
            <person name="James T.Y."/>
            <person name="Grigoriev I.V."/>
        </authorList>
    </citation>
    <scope>NUCLEOTIDE SEQUENCE [LARGE SCALE GENOMIC DNA]</scope>
    <source>
        <strain evidence="4">ATCC 52028</strain>
    </source>
</reference>
<keyword evidence="1" id="KW-0812">Transmembrane</keyword>
<feature type="transmembrane region" description="Helical" evidence="1">
    <location>
        <begin position="80"/>
        <end position="103"/>
    </location>
</feature>
<dbReference type="SUPFAM" id="SSF103481">
    <property type="entry name" value="Multidrug resistance efflux transporter EmrE"/>
    <property type="match status" value="1"/>
</dbReference>
<gene>
    <name evidence="3" type="ORF">CXG81DRAFT_26719</name>
</gene>
<evidence type="ECO:0000256" key="2">
    <source>
        <dbReference type="SAM" id="SignalP"/>
    </source>
</evidence>
<organism evidence="3 4">
    <name type="scientific">Caulochytrium protostelioides</name>
    <dbReference type="NCBI Taxonomy" id="1555241"/>
    <lineage>
        <taxon>Eukaryota</taxon>
        <taxon>Fungi</taxon>
        <taxon>Fungi incertae sedis</taxon>
        <taxon>Chytridiomycota</taxon>
        <taxon>Chytridiomycota incertae sedis</taxon>
        <taxon>Chytridiomycetes</taxon>
        <taxon>Caulochytriales</taxon>
        <taxon>Caulochytriaceae</taxon>
        <taxon>Caulochytrium</taxon>
    </lineage>
</organism>
<feature type="transmembrane region" description="Helical" evidence="1">
    <location>
        <begin position="48"/>
        <end position="73"/>
    </location>
</feature>
<evidence type="ECO:0000256" key="1">
    <source>
        <dbReference type="SAM" id="Phobius"/>
    </source>
</evidence>
<dbReference type="InterPro" id="IPR039632">
    <property type="entry name" value="TMEM42"/>
</dbReference>
<proteinExistence type="predicted"/>
<feature type="chain" id="PRO_5020433843" description="EamA domain-containing protein" evidence="2">
    <location>
        <begin position="18"/>
        <end position="147"/>
    </location>
</feature>
<accession>A0A4P9X6D1</accession>
<dbReference type="AlphaFoldDB" id="A0A4P9X6D1"/>
<keyword evidence="2" id="KW-0732">Signal</keyword>
<dbReference type="PANTHER" id="PTHR31965">
    <property type="entry name" value="TRANSMEMBRANE PROTEIN 42"/>
    <property type="match status" value="1"/>
</dbReference>
<feature type="signal peptide" evidence="2">
    <location>
        <begin position="1"/>
        <end position="17"/>
    </location>
</feature>
<evidence type="ECO:0000313" key="4">
    <source>
        <dbReference type="Proteomes" id="UP000274922"/>
    </source>
</evidence>
<name>A0A4P9X6D1_9FUNG</name>
<dbReference type="OrthoDB" id="2148304at2759"/>
<protein>
    <recommendedName>
        <fullName evidence="5">EamA domain-containing protein</fullName>
    </recommendedName>
</protein>